<feature type="compositionally biased region" description="Polar residues" evidence="7">
    <location>
        <begin position="128"/>
        <end position="147"/>
    </location>
</feature>
<sequence>MFPALETPSRVLRRLDVLEQESLPDLPDLPSMLDQDDEDSTPESPPRLIVAGGRMNPSEGKDESSSMIEPRQSDDTPFTSTPLPAPTMTAKTSSSTQHILRSKELLMTSKSTTSTATTGSNRTVVPLNPSTRFNQHLESDSATQHPTLSDKQKGNQPSVDETSVIESRHSRDFEGQGFADEDEMVVLSSGSGTESDRPSLARASSFNRPSQLHDEDHEDHDLNTSSSAASSFTADNDIDSPVASRAQLDPRQRQRAVRIANTNSPERRVALSSIVDSPELGRRDSMDALSKDSFPSLSNLSTPHANYSHNAYSNAVNADPRTPLGRLYATPTGRSPDSVEGFVKAILPSSSSPAAVRRAQHVLTTLKSTSKPILKKGTPHPQRYRGRQLVDTPLSVASQKKMNDASSPGEEREEDSIEAPHLLQDESTSSSNDLTTLHRGNTSLPSGGATGFALAGSGTRVDRFDHVKLNAYLHQFNGTLTAENVQLTKNLGDKTKENEQLRKEVLRLREMSSMAGGSRVGNDTQQEEGEGNSSRVEAVLNGLVEGRDEGPSRRVQELEELVDRLQNELEDKDRQLVEREDRSHVIDTSDERHEFKAELEEKVAENERLASALEDARSRVDELLTELENQEVGFAQKNSELNQELCTIMEKQDSDLQTTREQLADARQEIERLQVKTGDDSDRHVVLELKEEIRRLQHRVDELESTVEQKEVELDDLKKKQEILTESEVELKRQLAEQLENVQQIEEALNESAQQLVQHEDELESLKAQLAAEKNVNSTLSAQISQLKLPKAKSPLANEVYNSNKDSIIGSLEEELQVAQQEARELKQRLQQRESREEVEVQQLKIKTLESQKRELEDRVSSLKSQVTMSFGSPKRNGSTPDRSNLFRSIIGLQTPKTPGQMLGNITAWSLGTAADETIQPLYSHMQELVQLVNDLREQLAVTNEDVDKKLNQLEISGSGTIALARDLAQARARIVQLETELERLLGANGSLERVKTRLMSLSCPGCEHVFDATKIVQLRVDKSGLTFEGSETSPQVSESLRSALAGVNVKLSQLESENAVLVESSSRARDLAADKSALAKQLSALQKDFAQARSEIVGLEVDLQTEKNRLKGMADEQASLRTAKGALEARLNTTETELRALKSSSQADPNELAQLRADKSSLLDERAALVAQLASIDSQTHRVATSLNAKSSAQASIPSQLDQFIAEIARLKNSLNEKETASRTWKDERSDILRNVAGLQMDLMKVREDAVSLGMDLANVRRERDALGGGELAEARLRIESLEKRIKDHTCASSTTATSQELKARHAKEAKGLLVMIRYLKLRVSRELAFRNDLTYQKEYLQAMVKDKQAIIDLVMSQLGLPPSSPPSDHRPGGSRPTLKAAVLALISLRRMSRASQQWREASRGKDKLRNEAYPAVRGKPFVPSTTA</sequence>
<feature type="compositionally biased region" description="Low complexity" evidence="7">
    <location>
        <begin position="108"/>
        <end position="123"/>
    </location>
</feature>
<dbReference type="STRING" id="683840.U5H269"/>
<dbReference type="GO" id="GO:0005737">
    <property type="term" value="C:cytoplasm"/>
    <property type="evidence" value="ECO:0007669"/>
    <property type="project" value="UniProtKB-ARBA"/>
</dbReference>
<feature type="coiled-coil region" evidence="6">
    <location>
        <begin position="809"/>
        <end position="866"/>
    </location>
</feature>
<feature type="compositionally biased region" description="Polar residues" evidence="7">
    <location>
        <begin position="395"/>
        <end position="406"/>
    </location>
</feature>
<feature type="region of interest" description="Disordered" evidence="7">
    <location>
        <begin position="367"/>
        <end position="448"/>
    </location>
</feature>
<dbReference type="HOGENOM" id="CLU_250195_0_0_1"/>
<feature type="compositionally biased region" description="Basic and acidic residues" evidence="7">
    <location>
        <begin position="1402"/>
        <end position="1412"/>
    </location>
</feature>
<feature type="coiled-coil region" evidence="6">
    <location>
        <begin position="1202"/>
        <end position="1229"/>
    </location>
</feature>
<dbReference type="GO" id="GO:0005815">
    <property type="term" value="C:microtubule organizing center"/>
    <property type="evidence" value="ECO:0007669"/>
    <property type="project" value="UniProtKB-SubCell"/>
</dbReference>
<dbReference type="OrthoDB" id="2020852at2759"/>
<evidence type="ECO:0000256" key="1">
    <source>
        <dbReference type="ARBA" id="ARBA00004267"/>
    </source>
</evidence>
<feature type="compositionally biased region" description="Polar residues" evidence="7">
    <location>
        <begin position="425"/>
        <end position="445"/>
    </location>
</feature>
<evidence type="ECO:0000259" key="8">
    <source>
        <dbReference type="Pfam" id="PF10495"/>
    </source>
</evidence>
<evidence type="ECO:0000313" key="10">
    <source>
        <dbReference type="EnsemblFungi" id="MVLG_01459T0"/>
    </source>
</evidence>
<feature type="compositionally biased region" description="Polar residues" evidence="7">
    <location>
        <begin position="154"/>
        <end position="165"/>
    </location>
</feature>
<evidence type="ECO:0000256" key="7">
    <source>
        <dbReference type="SAM" id="MobiDB-lite"/>
    </source>
</evidence>
<dbReference type="OMA" id="TFHKANT"/>
<feature type="coiled-coil region" evidence="6">
    <location>
        <begin position="555"/>
        <end position="783"/>
    </location>
</feature>
<dbReference type="EMBL" id="AEIJ01000136">
    <property type="status" value="NOT_ANNOTATED_CDS"/>
    <property type="molecule type" value="Genomic_DNA"/>
</dbReference>
<feature type="coiled-coil region" evidence="6">
    <location>
        <begin position="926"/>
        <end position="995"/>
    </location>
</feature>
<feature type="compositionally biased region" description="Basic and acidic residues" evidence="7">
    <location>
        <begin position="211"/>
        <end position="222"/>
    </location>
</feature>
<keyword evidence="3" id="KW-0597">Phosphoprotein</keyword>
<evidence type="ECO:0000313" key="9">
    <source>
        <dbReference type="EMBL" id="KDE08424.1"/>
    </source>
</evidence>
<reference evidence="9" key="2">
    <citation type="submission" date="2010-11" db="EMBL/GenBank/DDBJ databases">
        <authorList>
            <consortium name="The Broad Institute Genome Sequencing Platform"/>
            <person name="Earl A."/>
            <person name="Ward D."/>
            <person name="Feldgarden M."/>
            <person name="Gevers D."/>
            <person name="Butler R."/>
            <person name="Young S.K."/>
            <person name="Zeng Q."/>
            <person name="Gargeya S."/>
            <person name="Fitzgerald M."/>
            <person name="Haas B."/>
            <person name="Abouelleil A."/>
            <person name="Alvarado L."/>
            <person name="Arachchi H.M."/>
            <person name="Berlin A."/>
            <person name="Brown A."/>
            <person name="Chapman S.B."/>
            <person name="Chen Z."/>
            <person name="Dunbar C."/>
            <person name="Freedman E."/>
            <person name="Gearin G."/>
            <person name="Gellesch M."/>
            <person name="Goldberg J."/>
            <person name="Griggs A."/>
            <person name="Gujja S."/>
            <person name="Heilman E."/>
            <person name="Heiman D."/>
            <person name="Howarth C."/>
            <person name="Larson L."/>
            <person name="Lui A."/>
            <person name="MacDonald P.J.P."/>
            <person name="Mehta T."/>
            <person name="Montmayeur A."/>
            <person name="Murphy C."/>
            <person name="Neiman D."/>
            <person name="Pearson M."/>
            <person name="Priest M."/>
            <person name="Roberts A."/>
            <person name="Saif S."/>
            <person name="Shea T."/>
            <person name="Shenoy N."/>
            <person name="Sisk P."/>
            <person name="Stolte C."/>
            <person name="Sykes S."/>
            <person name="White J."/>
            <person name="Yandava C."/>
            <person name="Wortman J."/>
            <person name="Nusbaum C."/>
            <person name="Birren B."/>
        </authorList>
    </citation>
    <scope>NUCLEOTIDE SEQUENCE</scope>
    <source>
        <strain evidence="9">P1A1 Lamole</strain>
    </source>
</reference>
<feature type="region of interest" description="Disordered" evidence="7">
    <location>
        <begin position="1395"/>
        <end position="1429"/>
    </location>
</feature>
<feature type="compositionally biased region" description="Basic residues" evidence="7">
    <location>
        <begin position="373"/>
        <end position="386"/>
    </location>
</feature>
<keyword evidence="11" id="KW-1185">Reference proteome</keyword>
<evidence type="ECO:0000256" key="4">
    <source>
        <dbReference type="ARBA" id="ARBA00023054"/>
    </source>
</evidence>
<proteinExistence type="predicted"/>
<dbReference type="Proteomes" id="UP000017200">
    <property type="component" value="Unassembled WGS sequence"/>
</dbReference>
<protein>
    <recommendedName>
        <fullName evidence="8">Pericentrin/AKAP-450 centrosomal targeting domain-containing protein</fullName>
    </recommendedName>
</protein>
<feature type="domain" description="Pericentrin/AKAP-450 centrosomal targeting" evidence="8">
    <location>
        <begin position="1324"/>
        <end position="1400"/>
    </location>
</feature>
<evidence type="ECO:0000256" key="3">
    <source>
        <dbReference type="ARBA" id="ARBA00022553"/>
    </source>
</evidence>
<accession>U5H269</accession>
<dbReference type="PANTHER" id="PTHR43941">
    <property type="entry name" value="STRUCTURAL MAINTENANCE OF CHROMOSOMES PROTEIN 2"/>
    <property type="match status" value="1"/>
</dbReference>
<dbReference type="Pfam" id="PF10495">
    <property type="entry name" value="PACT_coil_coil"/>
    <property type="match status" value="1"/>
</dbReference>
<evidence type="ECO:0000256" key="2">
    <source>
        <dbReference type="ARBA" id="ARBA00022490"/>
    </source>
</evidence>
<feature type="coiled-coil region" evidence="6">
    <location>
        <begin position="1069"/>
        <end position="1173"/>
    </location>
</feature>
<gene>
    <name evidence="9" type="ORF">MVLG_01459</name>
</gene>
<feature type="coiled-coil region" evidence="6">
    <location>
        <begin position="484"/>
        <end position="511"/>
    </location>
</feature>
<dbReference type="PANTHER" id="PTHR43941:SF1">
    <property type="entry name" value="STRUCTURAL MAINTENANCE OF CHROMOSOMES PROTEIN 2"/>
    <property type="match status" value="1"/>
</dbReference>
<feature type="region of interest" description="Disordered" evidence="7">
    <location>
        <begin position="19"/>
        <end position="264"/>
    </location>
</feature>
<keyword evidence="2" id="KW-0963">Cytoplasm</keyword>
<organism evidence="9">
    <name type="scientific">Microbotryum lychnidis-dioicae (strain p1A1 Lamole / MvSl-1064)</name>
    <name type="common">Anther smut fungus</name>
    <dbReference type="NCBI Taxonomy" id="683840"/>
    <lineage>
        <taxon>Eukaryota</taxon>
        <taxon>Fungi</taxon>
        <taxon>Dikarya</taxon>
        <taxon>Basidiomycota</taxon>
        <taxon>Pucciniomycotina</taxon>
        <taxon>Microbotryomycetes</taxon>
        <taxon>Microbotryales</taxon>
        <taxon>Microbotryaceae</taxon>
        <taxon>Microbotryum</taxon>
    </lineage>
</organism>
<dbReference type="EnsemblFungi" id="MVLG_01459T0">
    <property type="protein sequence ID" value="MVLG_01459T0"/>
    <property type="gene ID" value="MVLG_01459"/>
</dbReference>
<name>U5H269_USTV1</name>
<evidence type="ECO:0000313" key="11">
    <source>
        <dbReference type="Proteomes" id="UP000017200"/>
    </source>
</evidence>
<evidence type="ECO:0000256" key="5">
    <source>
        <dbReference type="ARBA" id="ARBA00023212"/>
    </source>
</evidence>
<reference evidence="10" key="4">
    <citation type="submission" date="2015-06" db="UniProtKB">
        <authorList>
            <consortium name="EnsemblFungi"/>
        </authorList>
    </citation>
    <scope>IDENTIFICATION</scope>
</reference>
<evidence type="ECO:0000256" key="6">
    <source>
        <dbReference type="SAM" id="Coils"/>
    </source>
</evidence>
<reference evidence="11" key="1">
    <citation type="submission" date="2010-11" db="EMBL/GenBank/DDBJ databases">
        <title>The genome sequence of Microbotryum violaceum strain p1A1 Lamole.</title>
        <authorList>
            <person name="Cuomo C."/>
            <person name="Perlin M."/>
            <person name="Young S.K."/>
            <person name="Zeng Q."/>
            <person name="Gargeya S."/>
            <person name="Alvarado L."/>
            <person name="Berlin A."/>
            <person name="Chapman S.B."/>
            <person name="Chen Z."/>
            <person name="Freedman E."/>
            <person name="Gellesch M."/>
            <person name="Goldberg J."/>
            <person name="Griggs A."/>
            <person name="Gujja S."/>
            <person name="Heilman E."/>
            <person name="Heiman D."/>
            <person name="Howarth C."/>
            <person name="Mehta T."/>
            <person name="Neiman D."/>
            <person name="Pearson M."/>
            <person name="Roberts A."/>
            <person name="Saif S."/>
            <person name="Shea T."/>
            <person name="Shenoy N."/>
            <person name="Sisk P."/>
            <person name="Stolte C."/>
            <person name="Sykes S."/>
            <person name="White J."/>
            <person name="Yandava C."/>
            <person name="Haas B."/>
            <person name="Nusbaum C."/>
            <person name="Birren B."/>
        </authorList>
    </citation>
    <scope>NUCLEOTIDE SEQUENCE [LARGE SCALE GENOMIC DNA]</scope>
    <source>
        <strain evidence="11">p1A1 Lamole</strain>
    </source>
</reference>
<feature type="compositionally biased region" description="Polar residues" evidence="7">
    <location>
        <begin position="89"/>
        <end position="99"/>
    </location>
</feature>
<dbReference type="InParanoid" id="U5H269"/>
<comment type="subcellular location">
    <subcellularLocation>
        <location evidence="1">Cytoplasm</location>
        <location evidence="1">Cytoskeleton</location>
        <location evidence="1">Microtubule organizing center</location>
    </subcellularLocation>
</comment>
<feature type="region of interest" description="Disordered" evidence="7">
    <location>
        <begin position="512"/>
        <end position="534"/>
    </location>
</feature>
<keyword evidence="5" id="KW-0206">Cytoskeleton</keyword>
<keyword evidence="4 6" id="KW-0175">Coiled coil</keyword>
<reference evidence="9 11" key="3">
    <citation type="journal article" date="2015" name="BMC Genomics">
        <title>Sex and parasites: genomic and transcriptomic analysis of Microbotryum lychnidis-dioicae, the biotrophic and plant-castrating anther smut fungus.</title>
        <authorList>
            <person name="Perlin M.H."/>
            <person name="Amselem J."/>
            <person name="Fontanillas E."/>
            <person name="Toh S.S."/>
            <person name="Chen Z."/>
            <person name="Goldberg J."/>
            <person name="Duplessis S."/>
            <person name="Henrissat B."/>
            <person name="Young S."/>
            <person name="Zeng Q."/>
            <person name="Aguileta G."/>
            <person name="Petit E."/>
            <person name="Badouin H."/>
            <person name="Andrews J."/>
            <person name="Razeeq D."/>
            <person name="Gabaldon T."/>
            <person name="Quesneville H."/>
            <person name="Giraud T."/>
            <person name="Hood M.E."/>
            <person name="Schultz D.J."/>
            <person name="Cuomo C.A."/>
        </authorList>
    </citation>
    <scope>NUCLEOTIDE SEQUENCE [LARGE SCALE GENOMIC DNA]</scope>
    <source>
        <strain evidence="11">p1A1 Lamole</strain>
        <strain evidence="9">P1A1 Lamole</strain>
    </source>
</reference>
<feature type="compositionally biased region" description="Low complexity" evidence="7">
    <location>
        <begin position="20"/>
        <end position="33"/>
    </location>
</feature>
<dbReference type="EMBL" id="GL541650">
    <property type="protein sequence ID" value="KDE08424.1"/>
    <property type="molecule type" value="Genomic_DNA"/>
</dbReference>
<dbReference type="InterPro" id="IPR019528">
    <property type="entry name" value="PACT_domain"/>
</dbReference>